<dbReference type="Proteomes" id="UP000274920">
    <property type="component" value="Unassembled WGS sequence"/>
</dbReference>
<evidence type="ECO:0000313" key="2">
    <source>
        <dbReference type="Proteomes" id="UP000274920"/>
    </source>
</evidence>
<sequence>MSRVNELFEKKLSVVNFGIESFYRDLQEQNVSSVHVDWKPIAGGDKKVAGYLKALKKEDLTEKIEAANQEALSRILSAQPVLVGMSTAGEAIPGMTPKTILHAGPPIAWENMCGPMKGAVMGGLIYEGLAKNLEEAEKVAASGEITFDSCHHHHTVGPMAGIVTYSMPVWHVVNKTFGNDSYCTMNEGLGKVLRFGACDQEVFDRLDRMRKEYYPVLKEALEIHGEIDMKVMIAQALQMGDEGHNRNKAGTSLFIREILTDIYKTRFPLEQQQAAIEFINGNDHTFLNLSMPSCKSIMDPTLGIPYSTVVSTMARNGVEFGIRVSGIGADQWFTAPAEYIKGLYFPGFSEEDANPDIGDSCITETTGIGGFCMAASPAIVQFVGGQVQDAINYSSQMYEITVGEGNAYKIPVLDFRGSATGIDIMKVIESGIRPIINTGIAHKEYGIGQVGAGLVNPPEACFTKALEACANAWSK</sequence>
<keyword evidence="2" id="KW-1185">Reference proteome</keyword>
<evidence type="ECO:0000313" key="1">
    <source>
        <dbReference type="EMBL" id="RRK30548.1"/>
    </source>
</evidence>
<reference evidence="1" key="1">
    <citation type="submission" date="2018-10" db="EMBL/GenBank/DDBJ databases">
        <title>Schaedlerella arabinophila gen. nov. sp. nov., isolated from the mouse intestinal tract and comparative analysis with the genome of the closely related altered Schaedler flora strain ASF502.</title>
        <authorList>
            <person name="Miyake S."/>
            <person name="Soh M."/>
            <person name="Seedorf H."/>
        </authorList>
    </citation>
    <scope>NUCLEOTIDE SEQUENCE [LARGE SCALE GENOMIC DNA]</scope>
    <source>
        <strain evidence="1">DSM 106076</strain>
    </source>
</reference>
<dbReference type="InterPro" id="IPR024033">
    <property type="entry name" value="OXTCase_su_AllG_h-dom"/>
</dbReference>
<protein>
    <submittedName>
        <fullName evidence="1">DUF1116 domain-containing protein</fullName>
    </submittedName>
</protein>
<dbReference type="AlphaFoldDB" id="A0A3R8JKR5"/>
<dbReference type="Gene3D" id="3.40.50.720">
    <property type="entry name" value="NAD(P)-binding Rossmann-like Domain"/>
    <property type="match status" value="1"/>
</dbReference>
<dbReference type="RefSeq" id="WP_125126362.1">
    <property type="nucleotide sequence ID" value="NZ_RHJS01000002.1"/>
</dbReference>
<dbReference type="EMBL" id="RHJS01000002">
    <property type="protein sequence ID" value="RRK30548.1"/>
    <property type="molecule type" value="Genomic_DNA"/>
</dbReference>
<dbReference type="Gene3D" id="3.90.1710.10">
    <property type="entry name" value="Enterococcus faecalis V583 domain"/>
    <property type="match status" value="1"/>
</dbReference>
<comment type="caution">
    <text evidence="1">The sequence shown here is derived from an EMBL/GenBank/DDBJ whole genome shotgun (WGS) entry which is preliminary data.</text>
</comment>
<dbReference type="Gene3D" id="3.90.1700.10">
    <property type="entry name" value="v583 domain like"/>
    <property type="match status" value="1"/>
</dbReference>
<gene>
    <name evidence="1" type="ORF">EBB54_03490</name>
</gene>
<proteinExistence type="predicted"/>
<dbReference type="Gene3D" id="1.10.10.660">
    <property type="entry name" value="conserved protein of unknown function from Enterococcus faecalis V583"/>
    <property type="match status" value="1"/>
</dbReference>
<organism evidence="1 2">
    <name type="scientific">Schaedlerella arabinosiphila</name>
    <dbReference type="NCBI Taxonomy" id="2044587"/>
    <lineage>
        <taxon>Bacteria</taxon>
        <taxon>Bacillati</taxon>
        <taxon>Bacillota</taxon>
        <taxon>Clostridia</taxon>
        <taxon>Lachnospirales</taxon>
        <taxon>Lachnospiraceae</taxon>
        <taxon>Schaedlerella</taxon>
    </lineage>
</organism>
<name>A0A3R8JKR5_9FIRM</name>
<accession>A0A3R8JKR5</accession>
<dbReference type="Pfam" id="PF06545">
    <property type="entry name" value="AllG"/>
    <property type="match status" value="1"/>
</dbReference>
<dbReference type="InterPro" id="IPR009499">
    <property type="entry name" value="AllG-like"/>
</dbReference>